<evidence type="ECO:0000313" key="2">
    <source>
        <dbReference type="EMBL" id="QJR81743.1"/>
    </source>
</evidence>
<keyword evidence="1" id="KW-0472">Membrane</keyword>
<accession>A0A6M4MF84</accession>
<reference evidence="2 3" key="2">
    <citation type="submission" date="2020-04" db="EMBL/GenBank/DDBJ databases">
        <title>Complete genome sequence of Alteromonas pelagimontana 5.12T.</title>
        <authorList>
            <person name="Sinha R.K."/>
            <person name="Krishnan K.P."/>
            <person name="Kurian J.P."/>
        </authorList>
    </citation>
    <scope>NUCLEOTIDE SEQUENCE [LARGE SCALE GENOMIC DNA]</scope>
    <source>
        <strain evidence="2 3">5.12</strain>
    </source>
</reference>
<dbReference type="Proteomes" id="UP000219285">
    <property type="component" value="Chromosome"/>
</dbReference>
<name>A0A6M4MF84_9ALTE</name>
<dbReference type="KEGG" id="apel:CA267_013720"/>
<proteinExistence type="predicted"/>
<organism evidence="2 3">
    <name type="scientific">Alteromonas pelagimontana</name>
    <dbReference type="NCBI Taxonomy" id="1858656"/>
    <lineage>
        <taxon>Bacteria</taxon>
        <taxon>Pseudomonadati</taxon>
        <taxon>Pseudomonadota</taxon>
        <taxon>Gammaproteobacteria</taxon>
        <taxon>Alteromonadales</taxon>
        <taxon>Alteromonadaceae</taxon>
        <taxon>Alteromonas/Salinimonas group</taxon>
        <taxon>Alteromonas</taxon>
    </lineage>
</organism>
<dbReference type="RefSeq" id="WP_075610825.1">
    <property type="nucleotide sequence ID" value="NZ_CP052766.1"/>
</dbReference>
<keyword evidence="1" id="KW-1133">Transmembrane helix</keyword>
<keyword evidence="1" id="KW-0812">Transmembrane</keyword>
<protein>
    <submittedName>
        <fullName evidence="2">Uncharacterized protein</fullName>
    </submittedName>
</protein>
<keyword evidence="3" id="KW-1185">Reference proteome</keyword>
<dbReference type="AlphaFoldDB" id="A0A6M4MF84"/>
<gene>
    <name evidence="2" type="ORF">CA267_013720</name>
</gene>
<dbReference type="OrthoDB" id="6388882at2"/>
<sequence>MALFFTTRHIPQLQGLPLSERMQRLEAAARKMTAPEKTFLNVLKLLIIVPVFALILRTATDWSSLIWAGAVFLLYPSVVKPIQYSISAKYLPQQASKE</sequence>
<dbReference type="EMBL" id="CP052766">
    <property type="protein sequence ID" value="QJR81743.1"/>
    <property type="molecule type" value="Genomic_DNA"/>
</dbReference>
<feature type="transmembrane region" description="Helical" evidence="1">
    <location>
        <begin position="38"/>
        <end position="56"/>
    </location>
</feature>
<evidence type="ECO:0000313" key="3">
    <source>
        <dbReference type="Proteomes" id="UP000219285"/>
    </source>
</evidence>
<dbReference type="InterPro" id="IPR046168">
    <property type="entry name" value="DUF6170"/>
</dbReference>
<feature type="transmembrane region" description="Helical" evidence="1">
    <location>
        <begin position="62"/>
        <end position="79"/>
    </location>
</feature>
<dbReference type="Pfam" id="PF19667">
    <property type="entry name" value="DUF6170"/>
    <property type="match status" value="1"/>
</dbReference>
<evidence type="ECO:0000256" key="1">
    <source>
        <dbReference type="SAM" id="Phobius"/>
    </source>
</evidence>
<reference evidence="3" key="1">
    <citation type="submission" date="2014-12" db="EMBL/GenBank/DDBJ databases">
        <title>Complete genome sequence of a multi-drug resistant Klebsiella pneumoniae.</title>
        <authorList>
            <person name="Hua X."/>
            <person name="Chen Q."/>
            <person name="Li X."/>
            <person name="Feng Y."/>
            <person name="Ruan Z."/>
            <person name="Yu Y."/>
        </authorList>
    </citation>
    <scope>NUCLEOTIDE SEQUENCE [LARGE SCALE GENOMIC DNA]</scope>
    <source>
        <strain evidence="3">5.12</strain>
    </source>
</reference>